<gene>
    <name evidence="2" type="ORF">DFA_04399</name>
</gene>
<protein>
    <submittedName>
        <fullName evidence="2">Uncharacterized protein</fullName>
    </submittedName>
</protein>
<organism evidence="2 3">
    <name type="scientific">Cavenderia fasciculata</name>
    <name type="common">Slime mold</name>
    <name type="synonym">Dictyostelium fasciculatum</name>
    <dbReference type="NCBI Taxonomy" id="261658"/>
    <lineage>
        <taxon>Eukaryota</taxon>
        <taxon>Amoebozoa</taxon>
        <taxon>Evosea</taxon>
        <taxon>Eumycetozoa</taxon>
        <taxon>Dictyostelia</taxon>
        <taxon>Acytosteliales</taxon>
        <taxon>Cavenderiaceae</taxon>
        <taxon>Cavenderia</taxon>
    </lineage>
</organism>
<keyword evidence="3" id="KW-1185">Reference proteome</keyword>
<evidence type="ECO:0000256" key="1">
    <source>
        <dbReference type="SAM" id="MobiDB-lite"/>
    </source>
</evidence>
<sequence length="448" mass="50876">MSSILERLAAFKNKHSIQSISKNVSYSLLNTVRHLSSKEKIIIASVSTAWLGFVYNPGSTSTITDETMDEFLEIAEYMMELSKSGAEGIAMLFDMDHPLLEHIAAWLEHSKHAMIKLEPHLGRVMIVLARFLHSLLYVVIESEEGESPLPTLAERYQGFLGHPLIQNLIKIWRIMLAKSPKKKIIFFNFLSVLDEQIETENVRFILLALLAKTSPDIPLETFPTENILSFYHQLKPLYAGGWTYDSIDQTLNRLANILASRYSDGDIEEPLSQIETYGGYRYRRYIPNWMLEFKETMLLTALGSSLAVGTKVVPAPLQLASLAFLLDMDYLGDKSVYVVNLLTGITTYILGRNNYKALGVALSTTFLPIVLRQLFIKNIEQIRQSEIYKQKVIVDLRHYITILHTLQKTAKANQSSIQEEEEEEEQNIKAPQDVKEIDTTSIAGVNQE</sequence>
<dbReference type="AlphaFoldDB" id="F4PPG8"/>
<dbReference type="RefSeq" id="XP_004360132.1">
    <property type="nucleotide sequence ID" value="XM_004360075.1"/>
</dbReference>
<dbReference type="EMBL" id="GL883009">
    <property type="protein sequence ID" value="EGG22281.1"/>
    <property type="molecule type" value="Genomic_DNA"/>
</dbReference>
<dbReference type="Proteomes" id="UP000007797">
    <property type="component" value="Unassembled WGS sequence"/>
</dbReference>
<reference evidence="3" key="1">
    <citation type="journal article" date="2011" name="Genome Res.">
        <title>Phylogeny-wide analysis of social amoeba genomes highlights ancient origins for complex intercellular communication.</title>
        <authorList>
            <person name="Heidel A.J."/>
            <person name="Lawal H.M."/>
            <person name="Felder M."/>
            <person name="Schilde C."/>
            <person name="Helps N.R."/>
            <person name="Tunggal B."/>
            <person name="Rivero F."/>
            <person name="John U."/>
            <person name="Schleicher M."/>
            <person name="Eichinger L."/>
            <person name="Platzer M."/>
            <person name="Noegel A.A."/>
            <person name="Schaap P."/>
            <person name="Gloeckner G."/>
        </authorList>
    </citation>
    <scope>NUCLEOTIDE SEQUENCE [LARGE SCALE GENOMIC DNA]</scope>
    <source>
        <strain evidence="3">SH3</strain>
    </source>
</reference>
<name>F4PPG8_CACFS</name>
<evidence type="ECO:0000313" key="2">
    <source>
        <dbReference type="EMBL" id="EGG22281.1"/>
    </source>
</evidence>
<evidence type="ECO:0000313" key="3">
    <source>
        <dbReference type="Proteomes" id="UP000007797"/>
    </source>
</evidence>
<feature type="region of interest" description="Disordered" evidence="1">
    <location>
        <begin position="413"/>
        <end position="434"/>
    </location>
</feature>
<accession>F4PPG8</accession>
<dbReference type="GeneID" id="14874762"/>
<proteinExistence type="predicted"/>
<dbReference type="KEGG" id="dfa:DFA_04399"/>